<evidence type="ECO:0000313" key="2">
    <source>
        <dbReference type="Proteomes" id="UP001169066"/>
    </source>
</evidence>
<comment type="caution">
    <text evidence="1">The sequence shown here is derived from an EMBL/GenBank/DDBJ whole genome shotgun (WGS) entry which is preliminary data.</text>
</comment>
<organism evidence="1 2">
    <name type="scientific">Sulfurovum xiamenensis</name>
    <dbReference type="NCBI Taxonomy" id="3019066"/>
    <lineage>
        <taxon>Bacteria</taxon>
        <taxon>Pseudomonadati</taxon>
        <taxon>Campylobacterota</taxon>
        <taxon>Epsilonproteobacteria</taxon>
        <taxon>Campylobacterales</taxon>
        <taxon>Sulfurovaceae</taxon>
        <taxon>Sulfurovum</taxon>
    </lineage>
</organism>
<reference evidence="1" key="1">
    <citation type="submission" date="2023-01" db="EMBL/GenBank/DDBJ databases">
        <title>Sulfurovum sp. XTW-4 genome assembly.</title>
        <authorList>
            <person name="Wang J."/>
        </authorList>
    </citation>
    <scope>NUCLEOTIDE SEQUENCE</scope>
    <source>
        <strain evidence="1">XTW-4</strain>
    </source>
</reference>
<name>A0ABT7QSM8_9BACT</name>
<dbReference type="RefSeq" id="WP_289402032.1">
    <property type="nucleotide sequence ID" value="NZ_JAQIBC010000004.1"/>
</dbReference>
<sequence>MRHLLISLILLLFFSGCEDKEQQAREQAARDAKIAQQARAELLAELQAKKDFSDNNASKLHKMGIHMEEGTITIDTNKTKDFFRALNQKMGEQMKKLSDDMKKGMVETKEAGIEINEQHIHIDLNKTHDMLINWGKQIQVFVEEFDEMAKTLETNNTNTTMKGI</sequence>
<dbReference type="PROSITE" id="PS51257">
    <property type="entry name" value="PROKAR_LIPOPROTEIN"/>
    <property type="match status" value="1"/>
</dbReference>
<evidence type="ECO:0008006" key="3">
    <source>
        <dbReference type="Google" id="ProtNLM"/>
    </source>
</evidence>
<dbReference type="EMBL" id="JAQIBC010000004">
    <property type="protein sequence ID" value="MDM5264093.1"/>
    <property type="molecule type" value="Genomic_DNA"/>
</dbReference>
<gene>
    <name evidence="1" type="ORF">PF327_07785</name>
</gene>
<proteinExistence type="predicted"/>
<accession>A0ABT7QSM8</accession>
<dbReference type="Proteomes" id="UP001169066">
    <property type="component" value="Unassembled WGS sequence"/>
</dbReference>
<keyword evidence="2" id="KW-1185">Reference proteome</keyword>
<evidence type="ECO:0000313" key="1">
    <source>
        <dbReference type="EMBL" id="MDM5264093.1"/>
    </source>
</evidence>
<protein>
    <recommendedName>
        <fullName evidence="3">DUF4142 domain-containing protein</fullName>
    </recommendedName>
</protein>